<sequence length="59" mass="6472">IEPPATDFYPSWTLIPGTIKSPCTPEMPRKQPSSPPSIPLSVSNKSSPTVQTHEERGRI</sequence>
<reference evidence="2 3" key="1">
    <citation type="journal article" date="2023" name="Plants (Basel)">
        <title>Bridging the Gap: Combining Genomics and Transcriptomics Approaches to Understand Stylosanthes scabra, an Orphan Legume from the Brazilian Caatinga.</title>
        <authorList>
            <person name="Ferreira-Neto J.R.C."/>
            <person name="da Silva M.D."/>
            <person name="Binneck E."/>
            <person name="de Melo N.F."/>
            <person name="da Silva R.H."/>
            <person name="de Melo A.L.T.M."/>
            <person name="Pandolfi V."/>
            <person name="Bustamante F.O."/>
            <person name="Brasileiro-Vidal A.C."/>
            <person name="Benko-Iseppon A.M."/>
        </authorList>
    </citation>
    <scope>NUCLEOTIDE SEQUENCE [LARGE SCALE GENOMIC DNA]</scope>
    <source>
        <tissue evidence="2">Leaves</tissue>
    </source>
</reference>
<evidence type="ECO:0000313" key="3">
    <source>
        <dbReference type="Proteomes" id="UP001341840"/>
    </source>
</evidence>
<dbReference type="Proteomes" id="UP001341840">
    <property type="component" value="Unassembled WGS sequence"/>
</dbReference>
<organism evidence="2 3">
    <name type="scientific">Stylosanthes scabra</name>
    <dbReference type="NCBI Taxonomy" id="79078"/>
    <lineage>
        <taxon>Eukaryota</taxon>
        <taxon>Viridiplantae</taxon>
        <taxon>Streptophyta</taxon>
        <taxon>Embryophyta</taxon>
        <taxon>Tracheophyta</taxon>
        <taxon>Spermatophyta</taxon>
        <taxon>Magnoliopsida</taxon>
        <taxon>eudicotyledons</taxon>
        <taxon>Gunneridae</taxon>
        <taxon>Pentapetalae</taxon>
        <taxon>rosids</taxon>
        <taxon>fabids</taxon>
        <taxon>Fabales</taxon>
        <taxon>Fabaceae</taxon>
        <taxon>Papilionoideae</taxon>
        <taxon>50 kb inversion clade</taxon>
        <taxon>dalbergioids sensu lato</taxon>
        <taxon>Dalbergieae</taxon>
        <taxon>Pterocarpus clade</taxon>
        <taxon>Stylosanthes</taxon>
    </lineage>
</organism>
<keyword evidence="3" id="KW-1185">Reference proteome</keyword>
<evidence type="ECO:0000313" key="2">
    <source>
        <dbReference type="EMBL" id="MED6178468.1"/>
    </source>
</evidence>
<comment type="caution">
    <text evidence="2">The sequence shown here is derived from an EMBL/GenBank/DDBJ whole genome shotgun (WGS) entry which is preliminary data.</text>
</comment>
<proteinExistence type="predicted"/>
<feature type="region of interest" description="Disordered" evidence="1">
    <location>
        <begin position="19"/>
        <end position="59"/>
    </location>
</feature>
<gene>
    <name evidence="2" type="ORF">PIB30_107887</name>
</gene>
<dbReference type="EMBL" id="JASCZI010155821">
    <property type="protein sequence ID" value="MED6178468.1"/>
    <property type="molecule type" value="Genomic_DNA"/>
</dbReference>
<feature type="non-terminal residue" evidence="2">
    <location>
        <position position="1"/>
    </location>
</feature>
<accession>A0ABU6W0L1</accession>
<evidence type="ECO:0000256" key="1">
    <source>
        <dbReference type="SAM" id="MobiDB-lite"/>
    </source>
</evidence>
<protein>
    <submittedName>
        <fullName evidence="2">Uncharacterized protein</fullName>
    </submittedName>
</protein>
<name>A0ABU6W0L1_9FABA</name>